<sequence length="427" mass="49438">MIMAKLSVAEHGRTLTLNDKPFFYLADTVWSAFTNASIEEWAEYLDVRKMQGFNVLQINLLRQWDASGSDIQIDPFSLNKDGSYDYYSLNEEYFERAEQMVGMAVQRGFIPALVLLWCNYVPDTWAGMFQKDNKMPFDAVEPYVRYAVERFSKYNPIYFISGDTDFPSERANAYYMKALEVVQAVSPESINTLHIQGRLRDLPEEFENHDGLDFYMYQSGHNSQFQFMAHEIAQHFYTRPRTRPVINGEPCYEQISYSRNVYGRYSRFDARKAAWQSLLAGGGAGITYGAHGIWSWHKQGQKFGIVEGEGFDAPYDWRDALRFEGAWDYAFIKYLFESYNLVGISPADMVLNETPEIRAAANDDTIVLYIPVNTRVRLNRDVRDYTFTTIDLEKKRFAVTEVATKDGKSVIPMHRFEQDVVVIGQRK</sequence>
<feature type="domain" description="Apiosidase-like catalytic" evidence="1">
    <location>
        <begin position="11"/>
        <end position="340"/>
    </location>
</feature>
<evidence type="ECO:0000313" key="2">
    <source>
        <dbReference type="EMBL" id="MFB5683724.1"/>
    </source>
</evidence>
<reference evidence="2 3" key="1">
    <citation type="submission" date="2024-09" db="EMBL/GenBank/DDBJ databases">
        <authorList>
            <person name="Ruan L."/>
        </authorList>
    </citation>
    <scope>NUCLEOTIDE SEQUENCE [LARGE SCALE GENOMIC DNA]</scope>
    <source>
        <strain evidence="2 3">D33</strain>
    </source>
</reference>
<evidence type="ECO:0000313" key="3">
    <source>
        <dbReference type="Proteomes" id="UP001580407"/>
    </source>
</evidence>
<dbReference type="InterPro" id="IPR017853">
    <property type="entry name" value="GH"/>
</dbReference>
<dbReference type="SUPFAM" id="SSF51445">
    <property type="entry name" value="(Trans)glycosidases"/>
    <property type="match status" value="1"/>
</dbReference>
<comment type="caution">
    <text evidence="2">The sequence shown here is derived from an EMBL/GenBank/DDBJ whole genome shotgun (WGS) entry which is preliminary data.</text>
</comment>
<organism evidence="2 3">
    <name type="scientific">Paenibacillus terreus</name>
    <dbReference type="NCBI Taxonomy" id="1387834"/>
    <lineage>
        <taxon>Bacteria</taxon>
        <taxon>Bacillati</taxon>
        <taxon>Bacillota</taxon>
        <taxon>Bacilli</taxon>
        <taxon>Bacillales</taxon>
        <taxon>Paenibacillaceae</taxon>
        <taxon>Paenibacillus</taxon>
    </lineage>
</organism>
<dbReference type="EMBL" id="JBHILM010000030">
    <property type="protein sequence ID" value="MFB5683724.1"/>
    <property type="molecule type" value="Genomic_DNA"/>
</dbReference>
<dbReference type="Gene3D" id="3.20.20.80">
    <property type="entry name" value="Glycosidases"/>
    <property type="match status" value="1"/>
</dbReference>
<protein>
    <submittedName>
        <fullName evidence="2">DUF4038 domain-containing protein</fullName>
    </submittedName>
</protein>
<dbReference type="PANTHER" id="PTHR37836:SF3">
    <property type="entry name" value="ENDOGLUCANASE"/>
    <property type="match status" value="1"/>
</dbReference>
<dbReference type="Pfam" id="PF13204">
    <property type="entry name" value="Apiosidase"/>
    <property type="match status" value="1"/>
</dbReference>
<evidence type="ECO:0000259" key="1">
    <source>
        <dbReference type="Pfam" id="PF13204"/>
    </source>
</evidence>
<accession>A0ABV5BFV8</accession>
<keyword evidence="3" id="KW-1185">Reference proteome</keyword>
<dbReference type="InterPro" id="IPR025277">
    <property type="entry name" value="Apiosidase-like_cat_dom"/>
</dbReference>
<name>A0ABV5BFV8_9BACL</name>
<dbReference type="RefSeq" id="WP_375527520.1">
    <property type="nucleotide sequence ID" value="NZ_JBHILM010000030.1"/>
</dbReference>
<dbReference type="Proteomes" id="UP001580407">
    <property type="component" value="Unassembled WGS sequence"/>
</dbReference>
<gene>
    <name evidence="2" type="ORF">ACE3NQ_22695</name>
</gene>
<dbReference type="PANTHER" id="PTHR37836">
    <property type="entry name" value="LMO1036 PROTEIN"/>
    <property type="match status" value="1"/>
</dbReference>
<proteinExistence type="predicted"/>